<feature type="compositionally biased region" description="Polar residues" evidence="1">
    <location>
        <begin position="155"/>
        <end position="166"/>
    </location>
</feature>
<dbReference type="OrthoDB" id="3552456at2759"/>
<dbReference type="InParanoid" id="A0A2T3B1E9"/>
<feature type="compositionally biased region" description="Polar residues" evidence="1">
    <location>
        <begin position="505"/>
        <end position="515"/>
    </location>
</feature>
<evidence type="ECO:0008006" key="4">
    <source>
        <dbReference type="Google" id="ProtNLM"/>
    </source>
</evidence>
<feature type="region of interest" description="Disordered" evidence="1">
    <location>
        <begin position="491"/>
        <end position="515"/>
    </location>
</feature>
<dbReference type="EMBL" id="KZ679011">
    <property type="protein sequence ID" value="PSS18381.1"/>
    <property type="molecule type" value="Genomic_DNA"/>
</dbReference>
<feature type="compositionally biased region" description="Basic and acidic residues" evidence="1">
    <location>
        <begin position="230"/>
        <end position="252"/>
    </location>
</feature>
<name>A0A2T3B1E9_AMORE</name>
<feature type="compositionally biased region" description="Basic and acidic residues" evidence="1">
    <location>
        <begin position="431"/>
        <end position="446"/>
    </location>
</feature>
<sequence length="515" mass="56874">MSVDVSDELPDFYAFGVAPDPPESYNQMHPGTYSKPGLPQWYRFFRPIDSILESFSPTHQVQGTYPLGIYSITTKADQVPNELTSNNGHDSVDNGSVVDTRASLDSVTACFNSITHDAPASGPSDHANSSDDVHVCDEQYPEGDAIHDDAHTFDGTLSQSSRNSNEGDSEDEHQSDENGLPSSPPVHDKSAYSDGTRSEVSLGAEESVYKESGNFEDARSEVSLDAEGSVYRESDIGGDAHSESNHESDETTHLPATSLPSSLPAQGDYYRGSTRLLAKKLGADKMLRPWPVAHKKHRPRRGEQNEDEDEDDADFSHIGLQDLSRKRSIGLDDNSDIYGDSDEDQMPPRKIPRSKGNFVTKASPAAHRTLDGQMMLPKERLSGGKMLPGTQTSSDMESQGIDEAPSAKKSPSTKESLGRRKRAWDAVEESAIEHELRRLRDEEKEQGLTGKSGKRDSKLWKYISDVLLSRHQIDRSPMACKYYWGRHGRAKTGFDERAEKDPTRLATSVQTKRAS</sequence>
<dbReference type="RefSeq" id="XP_024720733.1">
    <property type="nucleotide sequence ID" value="XM_024868146.1"/>
</dbReference>
<protein>
    <recommendedName>
        <fullName evidence="4">Myb-like domain-containing protein</fullName>
    </recommendedName>
</protein>
<feature type="compositionally biased region" description="Basic and acidic residues" evidence="1">
    <location>
        <begin position="492"/>
        <end position="503"/>
    </location>
</feature>
<feature type="compositionally biased region" description="Polar residues" evidence="1">
    <location>
        <begin position="254"/>
        <end position="264"/>
    </location>
</feature>
<dbReference type="Proteomes" id="UP000241818">
    <property type="component" value="Unassembled WGS sequence"/>
</dbReference>
<keyword evidence="3" id="KW-1185">Reference proteome</keyword>
<reference evidence="2 3" key="1">
    <citation type="journal article" date="2018" name="New Phytol.">
        <title>Comparative genomics and transcriptomics depict ericoid mycorrhizal fungi as versatile saprotrophs and plant mutualists.</title>
        <authorList>
            <person name="Martino E."/>
            <person name="Morin E."/>
            <person name="Grelet G.A."/>
            <person name="Kuo A."/>
            <person name="Kohler A."/>
            <person name="Daghino S."/>
            <person name="Barry K.W."/>
            <person name="Cichocki N."/>
            <person name="Clum A."/>
            <person name="Dockter R.B."/>
            <person name="Hainaut M."/>
            <person name="Kuo R.C."/>
            <person name="LaButti K."/>
            <person name="Lindahl B.D."/>
            <person name="Lindquist E.A."/>
            <person name="Lipzen A."/>
            <person name="Khouja H.R."/>
            <person name="Magnuson J."/>
            <person name="Murat C."/>
            <person name="Ohm R.A."/>
            <person name="Singer S.W."/>
            <person name="Spatafora J.W."/>
            <person name="Wang M."/>
            <person name="Veneault-Fourrey C."/>
            <person name="Henrissat B."/>
            <person name="Grigoriev I.V."/>
            <person name="Martin F.M."/>
            <person name="Perotto S."/>
        </authorList>
    </citation>
    <scope>NUCLEOTIDE SEQUENCE [LARGE SCALE GENOMIC DNA]</scope>
    <source>
        <strain evidence="2 3">ATCC 22711</strain>
    </source>
</reference>
<dbReference type="GeneID" id="36576227"/>
<dbReference type="AlphaFoldDB" id="A0A2T3B1E9"/>
<evidence type="ECO:0000313" key="2">
    <source>
        <dbReference type="EMBL" id="PSS18381.1"/>
    </source>
</evidence>
<evidence type="ECO:0000313" key="3">
    <source>
        <dbReference type="Proteomes" id="UP000241818"/>
    </source>
</evidence>
<evidence type="ECO:0000256" key="1">
    <source>
        <dbReference type="SAM" id="MobiDB-lite"/>
    </source>
</evidence>
<gene>
    <name evidence="2" type="ORF">M430DRAFT_50407</name>
</gene>
<feature type="region of interest" description="Disordered" evidence="1">
    <location>
        <begin position="144"/>
        <end position="269"/>
    </location>
</feature>
<feature type="region of interest" description="Disordered" evidence="1">
    <location>
        <begin position="287"/>
        <end position="454"/>
    </location>
</feature>
<accession>A0A2T3B1E9</accession>
<organism evidence="2 3">
    <name type="scientific">Amorphotheca resinae ATCC 22711</name>
    <dbReference type="NCBI Taxonomy" id="857342"/>
    <lineage>
        <taxon>Eukaryota</taxon>
        <taxon>Fungi</taxon>
        <taxon>Dikarya</taxon>
        <taxon>Ascomycota</taxon>
        <taxon>Pezizomycotina</taxon>
        <taxon>Leotiomycetes</taxon>
        <taxon>Helotiales</taxon>
        <taxon>Amorphothecaceae</taxon>
        <taxon>Amorphotheca</taxon>
    </lineage>
</organism>
<feature type="compositionally biased region" description="Acidic residues" evidence="1">
    <location>
        <begin position="333"/>
        <end position="345"/>
    </location>
</feature>
<proteinExistence type="predicted"/>